<dbReference type="InterPro" id="IPR016181">
    <property type="entry name" value="Acyl_CoA_acyltransferase"/>
</dbReference>
<gene>
    <name evidence="2" type="ORF">SDC9_78500</name>
</gene>
<dbReference type="Pfam" id="PF00583">
    <property type="entry name" value="Acetyltransf_1"/>
    <property type="match status" value="1"/>
</dbReference>
<protein>
    <recommendedName>
        <fullName evidence="1">N-acetyltransferase domain-containing protein</fullName>
    </recommendedName>
</protein>
<sequence length="163" mass="18651">MRIQLKKTSLKPVEISSQFHVKKLLLEGIELEESLKYYLSKFIVGILDPDTVGQKPDKFISNLQKGILGDFSNRYIITAHDNDETIGILIGLPQKEQLLHIYSLHISPEYRYKGVGSTLLSKCINDMCTSNVTDLIIDVHMDNTPAYNLYKKFKFIELTDNND</sequence>
<accession>A0A644YZN2</accession>
<dbReference type="SUPFAM" id="SSF55729">
    <property type="entry name" value="Acyl-CoA N-acyltransferases (Nat)"/>
    <property type="match status" value="1"/>
</dbReference>
<dbReference type="GO" id="GO:0016747">
    <property type="term" value="F:acyltransferase activity, transferring groups other than amino-acyl groups"/>
    <property type="evidence" value="ECO:0007669"/>
    <property type="project" value="InterPro"/>
</dbReference>
<reference evidence="2" key="1">
    <citation type="submission" date="2019-08" db="EMBL/GenBank/DDBJ databases">
        <authorList>
            <person name="Kucharzyk K."/>
            <person name="Murdoch R.W."/>
            <person name="Higgins S."/>
            <person name="Loffler F."/>
        </authorList>
    </citation>
    <scope>NUCLEOTIDE SEQUENCE</scope>
</reference>
<dbReference type="AlphaFoldDB" id="A0A644YZN2"/>
<proteinExistence type="predicted"/>
<dbReference type="Gene3D" id="3.40.630.30">
    <property type="match status" value="1"/>
</dbReference>
<name>A0A644YZN2_9ZZZZ</name>
<evidence type="ECO:0000313" key="2">
    <source>
        <dbReference type="EMBL" id="MPM31943.1"/>
    </source>
</evidence>
<feature type="domain" description="N-acetyltransferase" evidence="1">
    <location>
        <begin position="13"/>
        <end position="163"/>
    </location>
</feature>
<dbReference type="PROSITE" id="PS51186">
    <property type="entry name" value="GNAT"/>
    <property type="match status" value="1"/>
</dbReference>
<comment type="caution">
    <text evidence="2">The sequence shown here is derived from an EMBL/GenBank/DDBJ whole genome shotgun (WGS) entry which is preliminary data.</text>
</comment>
<dbReference type="CDD" id="cd04301">
    <property type="entry name" value="NAT_SF"/>
    <property type="match status" value="1"/>
</dbReference>
<evidence type="ECO:0000259" key="1">
    <source>
        <dbReference type="PROSITE" id="PS51186"/>
    </source>
</evidence>
<dbReference type="InterPro" id="IPR000182">
    <property type="entry name" value="GNAT_dom"/>
</dbReference>
<organism evidence="2">
    <name type="scientific">bioreactor metagenome</name>
    <dbReference type="NCBI Taxonomy" id="1076179"/>
    <lineage>
        <taxon>unclassified sequences</taxon>
        <taxon>metagenomes</taxon>
        <taxon>ecological metagenomes</taxon>
    </lineage>
</organism>
<dbReference type="EMBL" id="VSSQ01006220">
    <property type="protein sequence ID" value="MPM31943.1"/>
    <property type="molecule type" value="Genomic_DNA"/>
</dbReference>